<proteinExistence type="inferred from homology"/>
<evidence type="ECO:0000256" key="8">
    <source>
        <dbReference type="PIRNR" id="PIRNR006256"/>
    </source>
</evidence>
<comment type="pathway">
    <text evidence="1">Protein modification; [NiFe] hydrogenase maturation.</text>
</comment>
<evidence type="ECO:0000256" key="5">
    <source>
        <dbReference type="ARBA" id="ARBA00022771"/>
    </source>
</evidence>
<dbReference type="EMBL" id="CP001229">
    <property type="protein sequence ID" value="ACN98996.1"/>
    <property type="molecule type" value="Genomic_DNA"/>
</dbReference>
<evidence type="ECO:0000256" key="9">
    <source>
        <dbReference type="PROSITE-ProRule" id="PRU00520"/>
    </source>
</evidence>
<feature type="active site" evidence="9">
    <location>
        <position position="37"/>
    </location>
</feature>
<keyword evidence="13" id="KW-1185">Reference proteome</keyword>
<dbReference type="EC" id="6.2.-.-" evidence="8"/>
<feature type="domain" description="Acylphosphatase-like" evidence="10">
    <location>
        <begin position="4"/>
        <end position="91"/>
    </location>
</feature>
<organism evidence="12 13">
    <name type="scientific">Sulfurihydrogenibium azorense (strain DSM 15241 / OCM 825 / Az-Fu1)</name>
    <dbReference type="NCBI Taxonomy" id="204536"/>
    <lineage>
        <taxon>Bacteria</taxon>
        <taxon>Pseudomonadati</taxon>
        <taxon>Aquificota</taxon>
        <taxon>Aquificia</taxon>
        <taxon>Aquificales</taxon>
        <taxon>Hydrogenothermaceae</taxon>
        <taxon>Sulfurihydrogenibium</taxon>
    </lineage>
</organism>
<keyword evidence="9" id="KW-0378">Hydrolase</keyword>
<dbReference type="Pfam" id="PF01300">
    <property type="entry name" value="Sua5_yciO_yrdC"/>
    <property type="match status" value="1"/>
</dbReference>
<dbReference type="PROSITE" id="PS51163">
    <property type="entry name" value="YRDC"/>
    <property type="match status" value="1"/>
</dbReference>
<dbReference type="PROSITE" id="PS51160">
    <property type="entry name" value="ACYLPHOSPHATASE_3"/>
    <property type="match status" value="1"/>
</dbReference>
<feature type="domain" description="YrdC-like" evidence="11">
    <location>
        <begin position="202"/>
        <end position="387"/>
    </location>
</feature>
<dbReference type="Pfam" id="PF07503">
    <property type="entry name" value="zf-HYPF"/>
    <property type="match status" value="2"/>
</dbReference>
<dbReference type="Pfam" id="PF17788">
    <property type="entry name" value="HypF_C"/>
    <property type="match status" value="1"/>
</dbReference>
<evidence type="ECO:0000313" key="13">
    <source>
        <dbReference type="Proteomes" id="UP000001369"/>
    </source>
</evidence>
<dbReference type="PIRSF" id="PIRSF006256">
    <property type="entry name" value="CMPcnvr_hdrg_mat"/>
    <property type="match status" value="1"/>
</dbReference>
<dbReference type="Gene3D" id="3.30.110.120">
    <property type="match status" value="1"/>
</dbReference>
<dbReference type="InterPro" id="IPR041440">
    <property type="entry name" value="HypF_C"/>
</dbReference>
<feature type="active site" evidence="9">
    <location>
        <position position="19"/>
    </location>
</feature>
<keyword evidence="3" id="KW-0436">Ligase</keyword>
<dbReference type="SUPFAM" id="SSF54975">
    <property type="entry name" value="Acylphosphatase/BLUF domain-like"/>
    <property type="match status" value="1"/>
</dbReference>
<evidence type="ECO:0000256" key="4">
    <source>
        <dbReference type="ARBA" id="ARBA00022723"/>
    </source>
</evidence>
<dbReference type="InterPro" id="IPR011125">
    <property type="entry name" value="Znf_HypF"/>
</dbReference>
<dbReference type="PANTHER" id="PTHR42959">
    <property type="entry name" value="CARBAMOYLTRANSFERASE"/>
    <property type="match status" value="1"/>
</dbReference>
<dbReference type="PANTHER" id="PTHR42959:SF1">
    <property type="entry name" value="CARBAMOYLTRANSFERASE HYPF"/>
    <property type="match status" value="1"/>
</dbReference>
<dbReference type="InterPro" id="IPR004421">
    <property type="entry name" value="Carbamoyltransferase_HypF"/>
</dbReference>
<dbReference type="Proteomes" id="UP000001369">
    <property type="component" value="Chromosome"/>
</dbReference>
<dbReference type="HOGENOM" id="CLU_009164_0_0_0"/>
<dbReference type="GO" id="GO:0008270">
    <property type="term" value="F:zinc ion binding"/>
    <property type="evidence" value="ECO:0007669"/>
    <property type="project" value="UniProtKB-KW"/>
</dbReference>
<dbReference type="UniPathway" id="UPA00335"/>
<dbReference type="AlphaFoldDB" id="C1DUF7"/>
<dbReference type="RefSeq" id="WP_012674316.1">
    <property type="nucleotide sequence ID" value="NC_012438.1"/>
</dbReference>
<dbReference type="Gene3D" id="3.90.870.50">
    <property type="match status" value="1"/>
</dbReference>
<dbReference type="Pfam" id="PF00708">
    <property type="entry name" value="Acylphosphatase"/>
    <property type="match status" value="1"/>
</dbReference>
<reference evidence="12 13" key="1">
    <citation type="journal article" date="2009" name="J. Bacteriol.">
        <title>Complete and draft genome sequences of six members of the Aquificales.</title>
        <authorList>
            <person name="Reysenbach A.L."/>
            <person name="Hamamura N."/>
            <person name="Podar M."/>
            <person name="Griffiths E."/>
            <person name="Ferreira S."/>
            <person name="Hochstein R."/>
            <person name="Heidelberg J."/>
            <person name="Johnson J."/>
            <person name="Mead D."/>
            <person name="Pohorille A."/>
            <person name="Sarmiento M."/>
            <person name="Schweighofer K."/>
            <person name="Seshadri R."/>
            <person name="Voytek M.A."/>
        </authorList>
    </citation>
    <scope>NUCLEOTIDE SEQUENCE [LARGE SCALE GENOMIC DNA]</scope>
    <source>
        <strain evidence="13">Az-Fu1 / DSM 15241 / OCM 825</strain>
    </source>
</reference>
<evidence type="ECO:0000259" key="10">
    <source>
        <dbReference type="PROSITE" id="PS51160"/>
    </source>
</evidence>
<evidence type="ECO:0000256" key="2">
    <source>
        <dbReference type="ARBA" id="ARBA00008097"/>
    </source>
</evidence>
<sequence length="747" mass="85467">MIKRAVIKLTGAVQGVGFRPFVYNLAKRYGLRGFILNDGKGVIIEVEGEEKVIKDFILSIHNEKPRLANIFSQSVEFFEELKNYENFKILESNSNTEKNVFILPDISTCDECLRELYDPSDRRYMYPFINCTNCGPRFSIIEKLPYDRENTTMKKFKMCPECEKEYTDPSNRRFHAQPNACPVCGPEISLYTKDKQLIAKSLEAIEILRSLILEGKIVAVKGIGGFHLVCDATDDTAVSTLRERKKRFEKPFAVMFKDLETVKVYGDPSNFDEILINSAEKPIVLIKKKENTDLSEKVAPGIDRIGVFLPYSPLHHLLLKIVGKPLVMTSANLSDEPIVKDNEEAFEKLSDFTDYILIHNREIKNRVDDSVVFSVKDKMFFIRRSRGYAPLPVKLPFRLKNKVLAVGGHQKVTIALGIDDKAYISQHIGDLETLSSQQNFEEVISRFFELYDFFPGVVVSDLHPFYYSTKWAKEFTSKHNLKLLQVQHHYAHALSLMVDNHFQNGKILAICWDGTGYGTDGNLWGGEFLVCDYTGFNRVFHFDYFKLLGGEIAVKEPRRVALSILFKIFGKDALSLKLPPLKEFSEKQIESFYTIWEKGLKSPLSSSVGRLFDAVASLLNIRQTLSYEGQTGMIMEKFYDYTVKDHYSYEIENGLINYDSTFVDLIYDKSEVPIKVSRFINTLIKIILDVSKEFDLPVGFSGGVFQNKVLLNLLMEEDIKKKFLYHKNVPPNDGGISLGQVIHNQFL</sequence>
<evidence type="ECO:0000259" key="11">
    <source>
        <dbReference type="PROSITE" id="PS51163"/>
    </source>
</evidence>
<dbReference type="GO" id="GO:0051604">
    <property type="term" value="P:protein maturation"/>
    <property type="evidence" value="ECO:0007669"/>
    <property type="project" value="TreeGrafter"/>
</dbReference>
<dbReference type="InterPro" id="IPR017945">
    <property type="entry name" value="DHBP_synth_RibB-like_a/b_dom"/>
</dbReference>
<dbReference type="SUPFAM" id="SSF55821">
    <property type="entry name" value="YrdC/RibB"/>
    <property type="match status" value="1"/>
</dbReference>
<dbReference type="GO" id="GO:0016743">
    <property type="term" value="F:carboxyl- or carbamoyltransferase activity"/>
    <property type="evidence" value="ECO:0007669"/>
    <property type="project" value="UniProtKB-UniRule"/>
</dbReference>
<dbReference type="KEGG" id="saf:SULAZ_0760"/>
<evidence type="ECO:0000256" key="7">
    <source>
        <dbReference type="ARBA" id="ARBA00048220"/>
    </source>
</evidence>
<dbReference type="InterPro" id="IPR036046">
    <property type="entry name" value="Acylphosphatase-like_dom_sf"/>
</dbReference>
<dbReference type="InterPro" id="IPR017968">
    <property type="entry name" value="Acylphosphatase_CS"/>
</dbReference>
<dbReference type="Gene3D" id="3.30.420.40">
    <property type="match status" value="1"/>
</dbReference>
<dbReference type="GO" id="GO:0003998">
    <property type="term" value="F:acylphosphatase activity"/>
    <property type="evidence" value="ECO:0007669"/>
    <property type="project" value="UniProtKB-EC"/>
</dbReference>
<keyword evidence="6" id="KW-0862">Zinc</keyword>
<comment type="similarity">
    <text evidence="2 8">Belongs to the carbamoyltransferase HypF family.</text>
</comment>
<dbReference type="Gene3D" id="3.30.420.360">
    <property type="match status" value="1"/>
</dbReference>
<accession>C1DUF7</accession>
<dbReference type="OrthoDB" id="9808093at2"/>
<dbReference type="GO" id="GO:0003725">
    <property type="term" value="F:double-stranded RNA binding"/>
    <property type="evidence" value="ECO:0007669"/>
    <property type="project" value="InterPro"/>
</dbReference>
<name>C1DUF7_SULAA</name>
<dbReference type="NCBIfam" id="TIGR00143">
    <property type="entry name" value="hypF"/>
    <property type="match status" value="1"/>
</dbReference>
<dbReference type="eggNOG" id="COG0068">
    <property type="taxonomic scope" value="Bacteria"/>
</dbReference>
<comment type="catalytic activity">
    <reaction evidence="9">
        <text>an acyl phosphate + H2O = a carboxylate + phosphate + H(+)</text>
        <dbReference type="Rhea" id="RHEA:14965"/>
        <dbReference type="ChEBI" id="CHEBI:15377"/>
        <dbReference type="ChEBI" id="CHEBI:15378"/>
        <dbReference type="ChEBI" id="CHEBI:29067"/>
        <dbReference type="ChEBI" id="CHEBI:43474"/>
        <dbReference type="ChEBI" id="CHEBI:59918"/>
        <dbReference type="EC" id="3.6.1.7"/>
    </reaction>
</comment>
<dbReference type="InterPro" id="IPR055128">
    <property type="entry name" value="HypF_C_2"/>
</dbReference>
<evidence type="ECO:0000256" key="3">
    <source>
        <dbReference type="ARBA" id="ARBA00022598"/>
    </source>
</evidence>
<dbReference type="InterPro" id="IPR006070">
    <property type="entry name" value="Sua5-like_dom"/>
</dbReference>
<dbReference type="GO" id="GO:0016874">
    <property type="term" value="F:ligase activity"/>
    <property type="evidence" value="ECO:0007669"/>
    <property type="project" value="UniProtKB-UniRule"/>
</dbReference>
<keyword evidence="5" id="KW-0863">Zinc-finger</keyword>
<comment type="catalytic activity">
    <reaction evidence="7">
        <text>C-terminal L-cysteinyl-[HypE protein] + carbamoyl phosphate + ATP + H2O = C-terminal S-carboxamide-L-cysteinyl-[HypE protein] + AMP + phosphate + diphosphate + H(+)</text>
        <dbReference type="Rhea" id="RHEA:55636"/>
        <dbReference type="Rhea" id="RHEA-COMP:14247"/>
        <dbReference type="Rhea" id="RHEA-COMP:14392"/>
        <dbReference type="ChEBI" id="CHEBI:15377"/>
        <dbReference type="ChEBI" id="CHEBI:15378"/>
        <dbReference type="ChEBI" id="CHEBI:30616"/>
        <dbReference type="ChEBI" id="CHEBI:33019"/>
        <dbReference type="ChEBI" id="CHEBI:43474"/>
        <dbReference type="ChEBI" id="CHEBI:58228"/>
        <dbReference type="ChEBI" id="CHEBI:76913"/>
        <dbReference type="ChEBI" id="CHEBI:139126"/>
        <dbReference type="ChEBI" id="CHEBI:456215"/>
    </reaction>
</comment>
<evidence type="ECO:0000313" key="12">
    <source>
        <dbReference type="EMBL" id="ACN98996.1"/>
    </source>
</evidence>
<protein>
    <recommendedName>
        <fullName evidence="8">Carbamoyltransferase</fullName>
        <ecNumber evidence="8">6.2.-.-</ecNumber>
    </recommendedName>
</protein>
<keyword evidence="4" id="KW-0479">Metal-binding</keyword>
<evidence type="ECO:0000256" key="6">
    <source>
        <dbReference type="ARBA" id="ARBA00022833"/>
    </source>
</evidence>
<dbReference type="InterPro" id="IPR051060">
    <property type="entry name" value="Carbamoyltrans_HypF-like"/>
</dbReference>
<dbReference type="PROSITE" id="PS00150">
    <property type="entry name" value="ACYLPHOSPHATASE_1"/>
    <property type="match status" value="1"/>
</dbReference>
<dbReference type="STRING" id="204536.SULAZ_0760"/>
<evidence type="ECO:0000256" key="1">
    <source>
        <dbReference type="ARBA" id="ARBA00004711"/>
    </source>
</evidence>
<gene>
    <name evidence="12" type="primary">hypF</name>
    <name evidence="12" type="ordered locus">SULAZ_0760</name>
</gene>
<dbReference type="InterPro" id="IPR001792">
    <property type="entry name" value="Acylphosphatase-like_dom"/>
</dbReference>
<dbReference type="Pfam" id="PF22521">
    <property type="entry name" value="HypF_C_2"/>
    <property type="match status" value="1"/>
</dbReference>